<dbReference type="EMBL" id="ACBZ01000145">
    <property type="protein sequence ID" value="EEG48438.1"/>
    <property type="molecule type" value="Genomic_DNA"/>
</dbReference>
<protein>
    <submittedName>
        <fullName evidence="2">Uncharacterized protein</fullName>
    </submittedName>
</protein>
<accession>C0CP54</accession>
<dbReference type="HOGENOM" id="CLU_3196707_0_0_9"/>
<evidence type="ECO:0000313" key="2">
    <source>
        <dbReference type="EMBL" id="EEG48438.1"/>
    </source>
</evidence>
<keyword evidence="1" id="KW-1133">Transmembrane helix</keyword>
<keyword evidence="1" id="KW-0812">Transmembrane</keyword>
<name>C0CP54_BLAHS</name>
<dbReference type="AlphaFoldDB" id="C0CP54"/>
<feature type="transmembrane region" description="Helical" evidence="1">
    <location>
        <begin position="12"/>
        <end position="32"/>
    </location>
</feature>
<sequence>MILSRISKDTISGLKFLVLLRVLIASNTSIIIPPYCFSSGKSLQQ</sequence>
<reference evidence="2 3" key="1">
    <citation type="submission" date="2009-01" db="EMBL/GenBank/DDBJ databases">
        <authorList>
            <person name="Fulton L."/>
            <person name="Clifton S."/>
            <person name="Fulton B."/>
            <person name="Xu J."/>
            <person name="Minx P."/>
            <person name="Pepin K.H."/>
            <person name="Johnson M."/>
            <person name="Bhonagiri V."/>
            <person name="Nash W.E."/>
            <person name="Mardis E.R."/>
            <person name="Wilson R.K."/>
        </authorList>
    </citation>
    <scope>NUCLEOTIDE SEQUENCE [LARGE SCALE GENOMIC DNA]</scope>
    <source>
        <strain evidence="3">DSM 10507 / JCM 14656 / S5a33</strain>
    </source>
</reference>
<organism evidence="2 3">
    <name type="scientific">Blautia hydrogenotrophica (strain DSM 10507 / JCM 14656 / S5a33)</name>
    <name type="common">Ruminococcus hydrogenotrophicus</name>
    <dbReference type="NCBI Taxonomy" id="476272"/>
    <lineage>
        <taxon>Bacteria</taxon>
        <taxon>Bacillati</taxon>
        <taxon>Bacillota</taxon>
        <taxon>Clostridia</taxon>
        <taxon>Lachnospirales</taxon>
        <taxon>Lachnospiraceae</taxon>
        <taxon>Blautia</taxon>
    </lineage>
</organism>
<comment type="caution">
    <text evidence="2">The sequence shown here is derived from an EMBL/GenBank/DDBJ whole genome shotgun (WGS) entry which is preliminary data.</text>
</comment>
<evidence type="ECO:0000256" key="1">
    <source>
        <dbReference type="SAM" id="Phobius"/>
    </source>
</evidence>
<evidence type="ECO:0000313" key="3">
    <source>
        <dbReference type="Proteomes" id="UP000003100"/>
    </source>
</evidence>
<dbReference type="PATRIC" id="fig|476272.21.peg.785"/>
<keyword evidence="3" id="KW-1185">Reference proteome</keyword>
<gene>
    <name evidence="2" type="ORF">RUMHYD_02655</name>
</gene>
<dbReference type="Proteomes" id="UP000003100">
    <property type="component" value="Unassembled WGS sequence"/>
</dbReference>
<keyword evidence="1" id="KW-0472">Membrane</keyword>
<proteinExistence type="predicted"/>
<reference evidence="2 3" key="2">
    <citation type="submission" date="2009-02" db="EMBL/GenBank/DDBJ databases">
        <title>Draft genome sequence of Blautia hydrogenotrophica DSM 10507 (Ruminococcus hydrogenotrophicus DSM 10507).</title>
        <authorList>
            <person name="Sudarsanam P."/>
            <person name="Ley R."/>
            <person name="Guruge J."/>
            <person name="Turnbaugh P.J."/>
            <person name="Mahowald M."/>
            <person name="Liep D."/>
            <person name="Gordon J."/>
        </authorList>
    </citation>
    <scope>NUCLEOTIDE SEQUENCE [LARGE SCALE GENOMIC DNA]</scope>
    <source>
        <strain evidence="3">DSM 10507 / JCM 14656 / S5a33</strain>
    </source>
</reference>